<feature type="transmembrane region" description="Helical" evidence="13">
    <location>
        <begin position="21"/>
        <end position="41"/>
    </location>
</feature>
<dbReference type="AlphaFoldDB" id="A0A9P6EA19"/>
<proteinExistence type="inferred from homology"/>
<accession>A0A9P6EA19</accession>
<sequence length="190" mass="21278">MLDQAIQTLKKQGVRQILLQVLNIAAILTSTFMIWNGLAVVTNVESPFVVVLSESMSPGFERGDVIFLRKTASDLYNLASGDIVVYKIPEKPIPIVHRILEVHTDFNLELSVNGGRQASRHRLLTKGDYNSVDDLALYEGLEWLEDEHIIGKVSGYVPYVGYVSILLNESPKFKFAVLGVIGLFNIFQRE</sequence>
<keyword evidence="16" id="KW-1185">Reference proteome</keyword>
<evidence type="ECO:0000256" key="11">
    <source>
        <dbReference type="ARBA" id="ARBA00045533"/>
    </source>
</evidence>
<keyword evidence="13" id="KW-0645">Protease</keyword>
<keyword evidence="13" id="KW-0378">Hydrolase</keyword>
<evidence type="ECO:0000256" key="3">
    <source>
        <dbReference type="ARBA" id="ARBA00011035"/>
    </source>
</evidence>
<evidence type="ECO:0000256" key="4">
    <source>
        <dbReference type="ARBA" id="ARBA00013208"/>
    </source>
</evidence>
<keyword evidence="8 13" id="KW-0735">Signal-anchor</keyword>
<dbReference type="NCBIfam" id="TIGR02228">
    <property type="entry name" value="sigpep_I_arch"/>
    <property type="match status" value="1"/>
</dbReference>
<evidence type="ECO:0000256" key="10">
    <source>
        <dbReference type="ARBA" id="ARBA00023136"/>
    </source>
</evidence>
<evidence type="ECO:0000256" key="6">
    <source>
        <dbReference type="ARBA" id="ARBA00022692"/>
    </source>
</evidence>
<dbReference type="InterPro" id="IPR019533">
    <property type="entry name" value="Peptidase_S26"/>
</dbReference>
<evidence type="ECO:0000256" key="1">
    <source>
        <dbReference type="ARBA" id="ARBA00000677"/>
    </source>
</evidence>
<comment type="function">
    <text evidence="11">Catalytic component of the signal peptidase complex (SPC) which catalyzes the cleavage of N-terminal signal sequences from nascent proteins as they are translocated into the lumen of the endoplasmic reticulum. Specifically cleaves N-terminal signal peptides that contain a hydrophobic alpha-helix (h-region) shorter than 18-20 amino acids.</text>
</comment>
<comment type="subcellular location">
    <subcellularLocation>
        <location evidence="2">Endoplasmic reticulum membrane</location>
        <topology evidence="2">Single-pass type II membrane protein</topology>
    </subcellularLocation>
</comment>
<dbReference type="CDD" id="cd06530">
    <property type="entry name" value="S26_SPase_I"/>
    <property type="match status" value="1"/>
</dbReference>
<evidence type="ECO:0000256" key="9">
    <source>
        <dbReference type="ARBA" id="ARBA00022989"/>
    </source>
</evidence>
<dbReference type="PRINTS" id="PR00728">
    <property type="entry name" value="SIGNALPTASE"/>
</dbReference>
<keyword evidence="6 13" id="KW-0812">Transmembrane</keyword>
<dbReference type="EMBL" id="MU157889">
    <property type="protein sequence ID" value="KAF9525069.1"/>
    <property type="molecule type" value="Genomic_DNA"/>
</dbReference>
<dbReference type="PANTHER" id="PTHR10806">
    <property type="entry name" value="SIGNAL PEPTIDASE COMPLEX CATALYTIC SUBUNIT SEC11"/>
    <property type="match status" value="1"/>
</dbReference>
<dbReference type="SUPFAM" id="SSF51306">
    <property type="entry name" value="LexA/Signal peptidase"/>
    <property type="match status" value="1"/>
</dbReference>
<keyword evidence="7 13" id="KW-0256">Endoplasmic reticulum</keyword>
<dbReference type="Pfam" id="PF10502">
    <property type="entry name" value="Peptidase_S26"/>
    <property type="match status" value="1"/>
</dbReference>
<evidence type="ECO:0000256" key="5">
    <source>
        <dbReference type="ARBA" id="ARBA00019685"/>
    </source>
</evidence>
<dbReference type="InterPro" id="IPR001733">
    <property type="entry name" value="Peptidase_S26B"/>
</dbReference>
<feature type="domain" description="Peptidase S26" evidence="14">
    <location>
        <begin position="38"/>
        <end position="100"/>
    </location>
</feature>
<dbReference type="GO" id="GO:0009003">
    <property type="term" value="F:signal peptidase activity"/>
    <property type="evidence" value="ECO:0007669"/>
    <property type="project" value="UniProtKB-EC"/>
</dbReference>
<evidence type="ECO:0000256" key="13">
    <source>
        <dbReference type="RuleBase" id="RU362047"/>
    </source>
</evidence>
<organism evidence="15 16">
    <name type="scientific">Crepidotus variabilis</name>
    <dbReference type="NCBI Taxonomy" id="179855"/>
    <lineage>
        <taxon>Eukaryota</taxon>
        <taxon>Fungi</taxon>
        <taxon>Dikarya</taxon>
        <taxon>Basidiomycota</taxon>
        <taxon>Agaricomycotina</taxon>
        <taxon>Agaricomycetes</taxon>
        <taxon>Agaricomycetidae</taxon>
        <taxon>Agaricales</taxon>
        <taxon>Agaricineae</taxon>
        <taxon>Crepidotaceae</taxon>
        <taxon>Crepidotus</taxon>
    </lineage>
</organism>
<name>A0A9P6EA19_9AGAR</name>
<evidence type="ECO:0000256" key="8">
    <source>
        <dbReference type="ARBA" id="ARBA00022968"/>
    </source>
</evidence>
<evidence type="ECO:0000313" key="16">
    <source>
        <dbReference type="Proteomes" id="UP000807306"/>
    </source>
</evidence>
<dbReference type="Gene3D" id="2.10.109.10">
    <property type="entry name" value="Umud Fragment, subunit A"/>
    <property type="match status" value="1"/>
</dbReference>
<dbReference type="InterPro" id="IPR036286">
    <property type="entry name" value="LexA/Signal_pep-like_sf"/>
</dbReference>
<evidence type="ECO:0000256" key="12">
    <source>
        <dbReference type="ARBA" id="ARBA00047037"/>
    </source>
</evidence>
<gene>
    <name evidence="15" type="ORF">CPB83DRAFT_909469</name>
</gene>
<dbReference type="EC" id="3.4.21.89" evidence="4 13"/>
<evidence type="ECO:0000256" key="2">
    <source>
        <dbReference type="ARBA" id="ARBA00004648"/>
    </source>
</evidence>
<keyword evidence="9 13" id="KW-1133">Transmembrane helix</keyword>
<dbReference type="GO" id="GO:0005787">
    <property type="term" value="C:signal peptidase complex"/>
    <property type="evidence" value="ECO:0007669"/>
    <property type="project" value="TreeGrafter"/>
</dbReference>
<comment type="catalytic activity">
    <reaction evidence="1 13">
        <text>Cleavage of hydrophobic, N-terminal signal or leader sequences from secreted and periplasmic proteins.</text>
        <dbReference type="EC" id="3.4.21.89"/>
    </reaction>
</comment>
<protein>
    <recommendedName>
        <fullName evidence="5 13">Signal peptidase complex catalytic subunit SEC11</fullName>
        <ecNumber evidence="4 13">3.4.21.89</ecNumber>
    </recommendedName>
</protein>
<comment type="similarity">
    <text evidence="3 13">Belongs to the peptidase S26B family.</text>
</comment>
<comment type="subunit">
    <text evidence="12">Component of the signal peptidase complex (SPC) composed of a catalytic subunit SEC11 and three accessory subunits SPC1, SPC2 and SPC3. The complex induces a local thinning of the ER membrane which is used to measure the length of the signal peptide (SP) h-region of protein substrates. This ensures the selectivity of the complex towards h-regions shorter than 18-20 amino acids. SPC associates with the translocon complex.</text>
</comment>
<dbReference type="GO" id="GO:0006465">
    <property type="term" value="P:signal peptide processing"/>
    <property type="evidence" value="ECO:0007669"/>
    <property type="project" value="UniProtKB-UniRule"/>
</dbReference>
<reference evidence="15" key="1">
    <citation type="submission" date="2020-11" db="EMBL/GenBank/DDBJ databases">
        <authorList>
            <consortium name="DOE Joint Genome Institute"/>
            <person name="Ahrendt S."/>
            <person name="Riley R."/>
            <person name="Andreopoulos W."/>
            <person name="Labutti K."/>
            <person name="Pangilinan J."/>
            <person name="Ruiz-Duenas F.J."/>
            <person name="Barrasa J.M."/>
            <person name="Sanchez-Garcia M."/>
            <person name="Camarero S."/>
            <person name="Miyauchi S."/>
            <person name="Serrano A."/>
            <person name="Linde D."/>
            <person name="Babiker R."/>
            <person name="Drula E."/>
            <person name="Ayuso-Fernandez I."/>
            <person name="Pacheco R."/>
            <person name="Padilla G."/>
            <person name="Ferreira P."/>
            <person name="Barriuso J."/>
            <person name="Kellner H."/>
            <person name="Castanera R."/>
            <person name="Alfaro M."/>
            <person name="Ramirez L."/>
            <person name="Pisabarro A.G."/>
            <person name="Kuo A."/>
            <person name="Tritt A."/>
            <person name="Lipzen A."/>
            <person name="He G."/>
            <person name="Yan M."/>
            <person name="Ng V."/>
            <person name="Cullen D."/>
            <person name="Martin F."/>
            <person name="Rosso M.-N."/>
            <person name="Henrissat B."/>
            <person name="Hibbett D."/>
            <person name="Martinez A.T."/>
            <person name="Grigoriev I.V."/>
        </authorList>
    </citation>
    <scope>NUCLEOTIDE SEQUENCE</scope>
    <source>
        <strain evidence="15">CBS 506.95</strain>
    </source>
</reference>
<dbReference type="GO" id="GO:0004252">
    <property type="term" value="F:serine-type endopeptidase activity"/>
    <property type="evidence" value="ECO:0007669"/>
    <property type="project" value="InterPro"/>
</dbReference>
<comment type="caution">
    <text evidence="15">The sequence shown here is derived from an EMBL/GenBank/DDBJ whole genome shotgun (WGS) entry which is preliminary data.</text>
</comment>
<evidence type="ECO:0000256" key="7">
    <source>
        <dbReference type="ARBA" id="ARBA00022824"/>
    </source>
</evidence>
<keyword evidence="10 13" id="KW-0472">Membrane</keyword>
<evidence type="ECO:0000259" key="14">
    <source>
        <dbReference type="Pfam" id="PF10502"/>
    </source>
</evidence>
<evidence type="ECO:0000313" key="15">
    <source>
        <dbReference type="EMBL" id="KAF9525069.1"/>
    </source>
</evidence>
<dbReference type="OrthoDB" id="10257561at2759"/>
<dbReference type="PANTHER" id="PTHR10806:SF6">
    <property type="entry name" value="SIGNAL PEPTIDASE COMPLEX CATALYTIC SUBUNIT SEC11"/>
    <property type="match status" value="1"/>
</dbReference>
<dbReference type="Proteomes" id="UP000807306">
    <property type="component" value="Unassembled WGS sequence"/>
</dbReference>